<dbReference type="CDD" id="cd23432">
    <property type="entry name" value="beta-trefoil_Ricin_EndoBetaGal-like"/>
    <property type="match status" value="1"/>
</dbReference>
<feature type="domain" description="Secretion system C-terminal sorting" evidence="3">
    <location>
        <begin position="407"/>
        <end position="476"/>
    </location>
</feature>
<reference evidence="4 5" key="1">
    <citation type="submission" date="2018-07" db="EMBL/GenBank/DDBJ databases">
        <title>Genomic Encyclopedia of Type Strains, Phase IV (KMG-IV): sequencing the most valuable type-strain genomes for metagenomic binning, comparative biology and taxonomic classification.</title>
        <authorList>
            <person name="Goeker M."/>
        </authorList>
    </citation>
    <scope>NUCLEOTIDE SEQUENCE [LARGE SCALE GENOMIC DNA]</scope>
    <source>
        <strain evidence="4 5">DSM 4134</strain>
    </source>
</reference>
<organism evidence="4 5">
    <name type="scientific">Marinoscillum furvescens DSM 4134</name>
    <dbReference type="NCBI Taxonomy" id="1122208"/>
    <lineage>
        <taxon>Bacteria</taxon>
        <taxon>Pseudomonadati</taxon>
        <taxon>Bacteroidota</taxon>
        <taxon>Cytophagia</taxon>
        <taxon>Cytophagales</taxon>
        <taxon>Reichenbachiellaceae</taxon>
        <taxon>Marinoscillum</taxon>
    </lineage>
</organism>
<dbReference type="OrthoDB" id="1488710at2"/>
<evidence type="ECO:0000259" key="2">
    <source>
        <dbReference type="Pfam" id="PF14200"/>
    </source>
</evidence>
<comment type="caution">
    <text evidence="4">The sequence shown here is derived from an EMBL/GenBank/DDBJ whole genome shotgun (WGS) entry which is preliminary data.</text>
</comment>
<dbReference type="EMBL" id="QREG01000003">
    <property type="protein sequence ID" value="REE01535.1"/>
    <property type="molecule type" value="Genomic_DNA"/>
</dbReference>
<evidence type="ECO:0000313" key="4">
    <source>
        <dbReference type="EMBL" id="REE01535.1"/>
    </source>
</evidence>
<feature type="signal peptide" evidence="1">
    <location>
        <begin position="1"/>
        <end position="23"/>
    </location>
</feature>
<dbReference type="Proteomes" id="UP000256779">
    <property type="component" value="Unassembled WGS sequence"/>
</dbReference>
<dbReference type="InterPro" id="IPR026444">
    <property type="entry name" value="Secre_tail"/>
</dbReference>
<protein>
    <submittedName>
        <fullName evidence="4">Putative secreted protein (Por secretion system target)</fullName>
    </submittedName>
</protein>
<gene>
    <name evidence="4" type="ORF">C7460_10351</name>
</gene>
<feature type="chain" id="PRO_5017617289" evidence="1">
    <location>
        <begin position="24"/>
        <end position="478"/>
    </location>
</feature>
<feature type="domain" description="Ricin B lectin" evidence="2">
    <location>
        <begin position="290"/>
        <end position="371"/>
    </location>
</feature>
<proteinExistence type="predicted"/>
<evidence type="ECO:0000313" key="5">
    <source>
        <dbReference type="Proteomes" id="UP000256779"/>
    </source>
</evidence>
<evidence type="ECO:0000256" key="1">
    <source>
        <dbReference type="SAM" id="SignalP"/>
    </source>
</evidence>
<dbReference type="PROSITE" id="PS50231">
    <property type="entry name" value="RICIN_B_LECTIN"/>
    <property type="match status" value="1"/>
</dbReference>
<accession>A0A3D9L7S1</accession>
<name>A0A3D9L7S1_MARFU</name>
<dbReference type="Pfam" id="PF14200">
    <property type="entry name" value="RicinB_lectin_2"/>
    <property type="match status" value="1"/>
</dbReference>
<sequence>MKKLFQMFVLSLAVAWSYMPAQAQNGWCGQSKKEDCGDWVVQMNLFNGGSFGNDDCVSYSGCVSSAQWDWSDPGAWSQLLLEKEGFCGVNNRISNTKNFNVSYNGGFSNAYGNHRMAIVSWGKTADNCNWTTNNLYELYLHEKSYNETNDYASWCTYVGESSSCSGSTYKLYDCGYQIIGRSLRGWRNNPRTSGTTDVDCLWENFKALGLAPDVYYYFTEVGAEVGPNSGGTFNMYSQNMWRDAEPAGSNITNNGVYRLKCNWGNKYLAVDHGGSWPNVEVANSNSSDNKQKWVLEKYQNNTFRLRNLANNQYLHASGTANNANVQAGTLNTGWGSQRWHLKQYSGSTYWLETEYGNNDLSGSNVNGGNVTVHDENATWGSQRWTLEYTGTTARSAEVAEAAAAISIYPNPVTDVLRVNAPEDFSLTLLSLDGRTVLTHDLLKSQEAIDLEGLANGLYVAKIVTISGQELSQKIQISK</sequence>
<dbReference type="InterPro" id="IPR035992">
    <property type="entry name" value="Ricin_B-like_lectins"/>
</dbReference>
<keyword evidence="5" id="KW-1185">Reference proteome</keyword>
<dbReference type="Pfam" id="PF18962">
    <property type="entry name" value="Por_Secre_tail"/>
    <property type="match status" value="1"/>
</dbReference>
<evidence type="ECO:0000259" key="3">
    <source>
        <dbReference type="Pfam" id="PF18962"/>
    </source>
</evidence>
<dbReference type="AlphaFoldDB" id="A0A3D9L7S1"/>
<dbReference type="InterPro" id="IPR000772">
    <property type="entry name" value="Ricin_B_lectin"/>
</dbReference>
<keyword evidence="1" id="KW-0732">Signal</keyword>
<dbReference type="NCBIfam" id="TIGR04183">
    <property type="entry name" value="Por_Secre_tail"/>
    <property type="match status" value="1"/>
</dbReference>
<dbReference type="RefSeq" id="WP_115866825.1">
    <property type="nucleotide sequence ID" value="NZ_QREG01000003.1"/>
</dbReference>
<dbReference type="Gene3D" id="2.80.10.50">
    <property type="match status" value="1"/>
</dbReference>
<dbReference type="SUPFAM" id="SSF50370">
    <property type="entry name" value="Ricin B-like lectins"/>
    <property type="match status" value="1"/>
</dbReference>